<proteinExistence type="predicted"/>
<dbReference type="EMBL" id="KZ383096">
    <property type="protein sequence ID" value="PIO56067.1"/>
    <property type="molecule type" value="Genomic_DNA"/>
</dbReference>
<accession>A0A2G9TDN8</accession>
<dbReference type="SUPFAM" id="SSF52540">
    <property type="entry name" value="P-loop containing nucleoside triphosphate hydrolases"/>
    <property type="match status" value="1"/>
</dbReference>
<keyword evidence="3" id="KW-1185">Reference proteome</keyword>
<dbReference type="Gene3D" id="3.40.50.300">
    <property type="entry name" value="P-loop containing nucleotide triphosphate hydrolases"/>
    <property type="match status" value="1"/>
</dbReference>
<dbReference type="InterPro" id="IPR001650">
    <property type="entry name" value="Helicase_C-like"/>
</dbReference>
<gene>
    <name evidence="2" type="ORF">TELCIR_22539</name>
</gene>
<evidence type="ECO:0000313" key="3">
    <source>
        <dbReference type="Proteomes" id="UP000230423"/>
    </source>
</evidence>
<keyword evidence="2" id="KW-0067">ATP-binding</keyword>
<evidence type="ECO:0000313" key="2">
    <source>
        <dbReference type="EMBL" id="PIO56067.1"/>
    </source>
</evidence>
<sequence>MTDSTRGFGYDISDILSRIPEETRGKLQVVEVSATFCEEDNNVVLTELEKELFGDYIVADNKETIRKLMEGEIQGLVATNKLSRGQDIPDVDHVIIYEMAESFNDYKHRIGRTGRMGHGGRVTVMFNVQRDERHIVPFVDFLKYHNQIIPEWLWDLYCSRTHEQKA</sequence>
<dbReference type="OrthoDB" id="5874773at2759"/>
<dbReference type="InterPro" id="IPR027417">
    <property type="entry name" value="P-loop_NTPase"/>
</dbReference>
<dbReference type="PROSITE" id="PS51194">
    <property type="entry name" value="HELICASE_CTER"/>
    <property type="match status" value="1"/>
</dbReference>
<dbReference type="Proteomes" id="UP000230423">
    <property type="component" value="Unassembled WGS sequence"/>
</dbReference>
<reference evidence="2 3" key="1">
    <citation type="submission" date="2015-09" db="EMBL/GenBank/DDBJ databases">
        <title>Draft genome of the parasitic nematode Teladorsagia circumcincta isolate WARC Sus (inbred).</title>
        <authorList>
            <person name="Mitreva M."/>
        </authorList>
    </citation>
    <scope>NUCLEOTIDE SEQUENCE [LARGE SCALE GENOMIC DNA]</scope>
    <source>
        <strain evidence="2 3">S</strain>
    </source>
</reference>
<evidence type="ECO:0000259" key="1">
    <source>
        <dbReference type="PROSITE" id="PS51194"/>
    </source>
</evidence>
<dbReference type="Pfam" id="PF00271">
    <property type="entry name" value="Helicase_C"/>
    <property type="match status" value="1"/>
</dbReference>
<dbReference type="SMART" id="SM00490">
    <property type="entry name" value="HELICc"/>
    <property type="match status" value="1"/>
</dbReference>
<dbReference type="AlphaFoldDB" id="A0A2G9TDN8"/>
<keyword evidence="2" id="KW-0547">Nucleotide-binding</keyword>
<protein>
    <submittedName>
        <fullName evidence="2">Helicase protein</fullName>
    </submittedName>
</protein>
<keyword evidence="2" id="KW-0378">Hydrolase</keyword>
<feature type="domain" description="Helicase C-terminal" evidence="1">
    <location>
        <begin position="11"/>
        <end position="157"/>
    </location>
</feature>
<organism evidence="2 3">
    <name type="scientific">Teladorsagia circumcincta</name>
    <name type="common">Brown stomach worm</name>
    <name type="synonym">Ostertagia circumcincta</name>
    <dbReference type="NCBI Taxonomy" id="45464"/>
    <lineage>
        <taxon>Eukaryota</taxon>
        <taxon>Metazoa</taxon>
        <taxon>Ecdysozoa</taxon>
        <taxon>Nematoda</taxon>
        <taxon>Chromadorea</taxon>
        <taxon>Rhabditida</taxon>
        <taxon>Rhabditina</taxon>
        <taxon>Rhabditomorpha</taxon>
        <taxon>Strongyloidea</taxon>
        <taxon>Trichostrongylidae</taxon>
        <taxon>Teladorsagia</taxon>
    </lineage>
</organism>
<keyword evidence="2" id="KW-0347">Helicase</keyword>
<name>A0A2G9TDN8_TELCI</name>
<dbReference type="GO" id="GO:0004386">
    <property type="term" value="F:helicase activity"/>
    <property type="evidence" value="ECO:0007669"/>
    <property type="project" value="UniProtKB-KW"/>
</dbReference>
<dbReference type="PANTHER" id="PTHR47958">
    <property type="entry name" value="ATP-DEPENDENT RNA HELICASE DBP3"/>
    <property type="match status" value="1"/>
</dbReference>